<dbReference type="SUPFAM" id="SSF53335">
    <property type="entry name" value="S-adenosyl-L-methionine-dependent methyltransferases"/>
    <property type="match status" value="1"/>
</dbReference>
<reference evidence="1" key="2">
    <citation type="submission" date="2020-10" db="EMBL/GenBank/DDBJ databases">
        <title>Comparative genomics of the Acetobacterium genus.</title>
        <authorList>
            <person name="Marshall C."/>
            <person name="May H."/>
            <person name="Norman S."/>
        </authorList>
    </citation>
    <scope>NUCLEOTIDE SEQUENCE</scope>
    <source>
        <strain evidence="1">DER-2019</strain>
    </source>
</reference>
<dbReference type="PANTHER" id="PTHR43861">
    <property type="entry name" value="TRANS-ACONITATE 2-METHYLTRANSFERASE-RELATED"/>
    <property type="match status" value="1"/>
</dbReference>
<organism evidence="1 2">
    <name type="scientific">Acetobacterium paludosum</name>
    <dbReference type="NCBI Taxonomy" id="52693"/>
    <lineage>
        <taxon>Bacteria</taxon>
        <taxon>Bacillati</taxon>
        <taxon>Bacillota</taxon>
        <taxon>Clostridia</taxon>
        <taxon>Eubacteriales</taxon>
        <taxon>Eubacteriaceae</taxon>
        <taxon>Acetobacterium</taxon>
    </lineage>
</organism>
<accession>A0A923KXK9</accession>
<gene>
    <name evidence="1" type="ORF">GH810_15500</name>
</gene>
<dbReference type="InterPro" id="IPR029063">
    <property type="entry name" value="SAM-dependent_MTases_sf"/>
</dbReference>
<dbReference type="RefSeq" id="WP_148565945.1">
    <property type="nucleotide sequence ID" value="NZ_RXYA01000002.1"/>
</dbReference>
<keyword evidence="1" id="KW-0808">Transferase</keyword>
<dbReference type="GO" id="GO:0032259">
    <property type="term" value="P:methylation"/>
    <property type="evidence" value="ECO:0007669"/>
    <property type="project" value="UniProtKB-KW"/>
</dbReference>
<dbReference type="GO" id="GO:0008168">
    <property type="term" value="F:methyltransferase activity"/>
    <property type="evidence" value="ECO:0007669"/>
    <property type="project" value="UniProtKB-KW"/>
</dbReference>
<dbReference type="CDD" id="cd02440">
    <property type="entry name" value="AdoMet_MTases"/>
    <property type="match status" value="1"/>
</dbReference>
<evidence type="ECO:0000313" key="1">
    <source>
        <dbReference type="EMBL" id="MBC3889715.1"/>
    </source>
</evidence>
<name>A0A923KXK9_9FIRM</name>
<keyword evidence="1" id="KW-0489">Methyltransferase</keyword>
<dbReference type="OrthoDB" id="9804312at2"/>
<dbReference type="AlphaFoldDB" id="A0A923KXK9"/>
<proteinExistence type="predicted"/>
<dbReference type="Gene3D" id="3.40.50.150">
    <property type="entry name" value="Vaccinia Virus protein VP39"/>
    <property type="match status" value="1"/>
</dbReference>
<dbReference type="Pfam" id="PF13489">
    <property type="entry name" value="Methyltransf_23"/>
    <property type="match status" value="1"/>
</dbReference>
<comment type="caution">
    <text evidence="1">The sequence shown here is derived from an EMBL/GenBank/DDBJ whole genome shotgun (WGS) entry which is preliminary data.</text>
</comment>
<sequence length="198" mass="22489">MNKTLRYYNNTAKDFIDATLNTNMSDVYQFFLKYIPENASILDLGCGSGRDSKLFIEKGYSVCAMDGSMECCKLASEIIGQEVVCKTFEKLDYSHEFDGIWACASLLHVPFDDMPGIFEKVSQALKPGGYLFASFKYGRFEGERNGRYFTDLNEKSMMTLVNLLKELQLIETLVANDARVGREGKKWLDVILKRPQSC</sequence>
<dbReference type="EMBL" id="WJBD01000023">
    <property type="protein sequence ID" value="MBC3889715.1"/>
    <property type="molecule type" value="Genomic_DNA"/>
</dbReference>
<dbReference type="Proteomes" id="UP000616595">
    <property type="component" value="Unassembled WGS sequence"/>
</dbReference>
<dbReference type="PANTHER" id="PTHR43861:SF1">
    <property type="entry name" value="TRANS-ACONITATE 2-METHYLTRANSFERASE"/>
    <property type="match status" value="1"/>
</dbReference>
<reference evidence="1" key="1">
    <citation type="submission" date="2019-10" db="EMBL/GenBank/DDBJ databases">
        <authorList>
            <person name="Ross D.E."/>
            <person name="Gulliver D."/>
        </authorList>
    </citation>
    <scope>NUCLEOTIDE SEQUENCE</scope>
    <source>
        <strain evidence="1">DER-2019</strain>
    </source>
</reference>
<keyword evidence="2" id="KW-1185">Reference proteome</keyword>
<evidence type="ECO:0000313" key="2">
    <source>
        <dbReference type="Proteomes" id="UP000616595"/>
    </source>
</evidence>
<protein>
    <submittedName>
        <fullName evidence="1">Methyltransferase domain-containing protein</fullName>
    </submittedName>
</protein>